<evidence type="ECO:0000313" key="2">
    <source>
        <dbReference type="Proteomes" id="UP000038045"/>
    </source>
</evidence>
<proteinExistence type="predicted"/>
<name>A0A0N5A285_PARTI</name>
<feature type="compositionally biased region" description="Basic and acidic residues" evidence="1">
    <location>
        <begin position="122"/>
        <end position="135"/>
    </location>
</feature>
<feature type="compositionally biased region" description="Basic and acidic residues" evidence="1">
    <location>
        <begin position="95"/>
        <end position="104"/>
    </location>
</feature>
<organism evidence="2 3">
    <name type="scientific">Parastrongyloides trichosuri</name>
    <name type="common">Possum-specific nematode worm</name>
    <dbReference type="NCBI Taxonomy" id="131310"/>
    <lineage>
        <taxon>Eukaryota</taxon>
        <taxon>Metazoa</taxon>
        <taxon>Ecdysozoa</taxon>
        <taxon>Nematoda</taxon>
        <taxon>Chromadorea</taxon>
        <taxon>Rhabditida</taxon>
        <taxon>Tylenchina</taxon>
        <taxon>Panagrolaimomorpha</taxon>
        <taxon>Strongyloidoidea</taxon>
        <taxon>Strongyloididae</taxon>
        <taxon>Parastrongyloides</taxon>
    </lineage>
</organism>
<accession>A0A0N5A285</accession>
<feature type="compositionally biased region" description="Basic and acidic residues" evidence="1">
    <location>
        <begin position="34"/>
        <end position="50"/>
    </location>
</feature>
<feature type="compositionally biased region" description="Basic residues" evidence="1">
    <location>
        <begin position="105"/>
        <end position="115"/>
    </location>
</feature>
<feature type="region of interest" description="Disordered" evidence="1">
    <location>
        <begin position="87"/>
        <end position="135"/>
    </location>
</feature>
<evidence type="ECO:0000256" key="1">
    <source>
        <dbReference type="SAM" id="MobiDB-lite"/>
    </source>
</evidence>
<dbReference type="Proteomes" id="UP000038045">
    <property type="component" value="Unplaced"/>
</dbReference>
<keyword evidence="2" id="KW-1185">Reference proteome</keyword>
<dbReference type="AlphaFoldDB" id="A0A0N5A285"/>
<protein>
    <submittedName>
        <fullName evidence="3">Transcriptional regulator, AsnC family</fullName>
    </submittedName>
</protein>
<evidence type="ECO:0000313" key="3">
    <source>
        <dbReference type="WBParaSite" id="PTRK_0001573000.1"/>
    </source>
</evidence>
<sequence length="135" mass="14507">GGHGDRGRAGHGQPPLCPFLAGPSTQHQGLSSGAEDRHLRGCSHSGDRRADRSFASLASVWAGGFGGGADAGVQGHHPVAGRLGAVELQRHAARRRLDRDAPGERRRRRHRHRPAHGQGAELRQDHRLHPHLALD</sequence>
<dbReference type="WBParaSite" id="PTRK_0001573000.1">
    <property type="protein sequence ID" value="PTRK_0001573000.1"/>
    <property type="gene ID" value="PTRK_0001573000"/>
</dbReference>
<feature type="region of interest" description="Disordered" evidence="1">
    <location>
        <begin position="1"/>
        <end position="50"/>
    </location>
</feature>
<reference evidence="3" key="1">
    <citation type="submission" date="2017-02" db="UniProtKB">
        <authorList>
            <consortium name="WormBaseParasite"/>
        </authorList>
    </citation>
    <scope>IDENTIFICATION</scope>
</reference>